<proteinExistence type="predicted"/>
<dbReference type="PROSITE" id="PS50853">
    <property type="entry name" value="FN3"/>
    <property type="match status" value="3"/>
</dbReference>
<evidence type="ECO:0000256" key="3">
    <source>
        <dbReference type="ARBA" id="ARBA00023326"/>
    </source>
</evidence>
<feature type="domain" description="Fibronectin type-III" evidence="5">
    <location>
        <begin position="131"/>
        <end position="216"/>
    </location>
</feature>
<gene>
    <name evidence="6" type="ORF">HXK09_07225</name>
</gene>
<organism evidence="6 7">
    <name type="scientific">Actinomyces bouchesdurhonensis</name>
    <dbReference type="NCBI Taxonomy" id="1852361"/>
    <lineage>
        <taxon>Bacteria</taxon>
        <taxon>Bacillati</taxon>
        <taxon>Actinomycetota</taxon>
        <taxon>Actinomycetes</taxon>
        <taxon>Actinomycetales</taxon>
        <taxon>Actinomycetaceae</taxon>
        <taxon>Actinomyces</taxon>
    </lineage>
</organism>
<evidence type="ECO:0000313" key="7">
    <source>
        <dbReference type="Proteomes" id="UP000759246"/>
    </source>
</evidence>
<keyword evidence="1" id="KW-0677">Repeat</keyword>
<evidence type="ECO:0000256" key="1">
    <source>
        <dbReference type="ARBA" id="ARBA00022737"/>
    </source>
</evidence>
<dbReference type="PANTHER" id="PTHR13817">
    <property type="entry name" value="TITIN"/>
    <property type="match status" value="1"/>
</dbReference>
<dbReference type="SUPFAM" id="SSF49265">
    <property type="entry name" value="Fibronectin type III"/>
    <property type="match status" value="1"/>
</dbReference>
<dbReference type="Proteomes" id="UP000759246">
    <property type="component" value="Unassembled WGS sequence"/>
</dbReference>
<accession>A0A929WWK9</accession>
<dbReference type="InterPro" id="IPR003961">
    <property type="entry name" value="FN3_dom"/>
</dbReference>
<evidence type="ECO:0000256" key="4">
    <source>
        <dbReference type="SAM" id="MobiDB-lite"/>
    </source>
</evidence>
<feature type="compositionally biased region" description="Low complexity" evidence="4">
    <location>
        <begin position="260"/>
        <end position="274"/>
    </location>
</feature>
<feature type="domain" description="Fibronectin type-III" evidence="5">
    <location>
        <begin position="314"/>
        <end position="407"/>
    </location>
</feature>
<name>A0A929WWK9_9ACTO</name>
<dbReference type="CDD" id="cd00063">
    <property type="entry name" value="FN3"/>
    <property type="match status" value="2"/>
</dbReference>
<feature type="non-terminal residue" evidence="6">
    <location>
        <position position="1"/>
    </location>
</feature>
<protein>
    <submittedName>
        <fullName evidence="6">Fibronectin type III domain-containing protein</fullName>
    </submittedName>
</protein>
<evidence type="ECO:0000256" key="2">
    <source>
        <dbReference type="ARBA" id="ARBA00023295"/>
    </source>
</evidence>
<feature type="domain" description="Fibronectin type-III" evidence="5">
    <location>
        <begin position="217"/>
        <end position="311"/>
    </location>
</feature>
<sequence length="676" mass="68443">SGPVGSLTLSVDDGSGSPVSAKVPIEVVASTRALIQTSLAQIIADAGRTVNVDLTQYTTNPFPDTPITIQRATVEVGEGTVDPQGTVLAVSPRAGFHGNMVIVYRVVDKTLDSSRTVEGRVSVTVRDRPDAPENVQVTPTGAGRASVSFTPGADNGARITKYTVTGSHGGSAVCEQTVCEVSGLTNGIKHSFTVVASNAVGDSDPSAASSEVLVDAAPARMAVPTLSAGDGQVTVSWSAPSNEGSPITKYEISLNGGDGSSHQASAGGGATSTTVSGLTNGTNYSVSIVARNSADKQAEWSELATVTPHGNPDPARDITLTHVGSAHDGSSGTVDISWKVDSSGGTGWGTTTITVDGQEKSLDGGVTSARFDDVTPGDRVSVTIKLTNAEGDHSSVSKVFSLSTVPMAIGAPTLSGTGRAGELSVSGLRKAAGNGFSSDELTLHYGTSEELCASGPTISDGGTIQGTGTRPLTYYFCQVGTATSGRPVASSAVPAVGQPIAPPTLSGVTIASAGAGAVTINLGTIEAYPNVTSVTAIVNGQQYDMMGMSSRTVTGLPEGIWVSATVVVKNPQGEASVTSNTTTTGLNVSAKWVDTCNSDVAKEVPGQACHTFNLVAPGFTPGMSATHVCKVSSDVDPGRLREVTVSGPEVASGIPTLKGSQDEMNGHVVIHSCEPR</sequence>
<dbReference type="Gene3D" id="2.60.40.10">
    <property type="entry name" value="Immunoglobulins"/>
    <property type="match status" value="3"/>
</dbReference>
<keyword evidence="3" id="KW-0624">Polysaccharide degradation</keyword>
<keyword evidence="3" id="KW-0119">Carbohydrate metabolism</keyword>
<dbReference type="InterPro" id="IPR013783">
    <property type="entry name" value="Ig-like_fold"/>
</dbReference>
<dbReference type="Pfam" id="PF00041">
    <property type="entry name" value="fn3"/>
    <property type="match status" value="2"/>
</dbReference>
<evidence type="ECO:0000259" key="5">
    <source>
        <dbReference type="PROSITE" id="PS50853"/>
    </source>
</evidence>
<dbReference type="GO" id="GO:0016798">
    <property type="term" value="F:hydrolase activity, acting on glycosyl bonds"/>
    <property type="evidence" value="ECO:0007669"/>
    <property type="project" value="UniProtKB-KW"/>
</dbReference>
<dbReference type="GO" id="GO:0000272">
    <property type="term" value="P:polysaccharide catabolic process"/>
    <property type="evidence" value="ECO:0007669"/>
    <property type="project" value="UniProtKB-KW"/>
</dbReference>
<keyword evidence="2" id="KW-0378">Hydrolase</keyword>
<dbReference type="EMBL" id="JABZGF010000250">
    <property type="protein sequence ID" value="MBF0966928.1"/>
    <property type="molecule type" value="Genomic_DNA"/>
</dbReference>
<comment type="caution">
    <text evidence="6">The sequence shown here is derived from an EMBL/GenBank/DDBJ whole genome shotgun (WGS) entry which is preliminary data.</text>
</comment>
<dbReference type="PANTHER" id="PTHR13817:SF73">
    <property type="entry name" value="FIBRONECTIN TYPE-III DOMAIN-CONTAINING PROTEIN"/>
    <property type="match status" value="1"/>
</dbReference>
<feature type="region of interest" description="Disordered" evidence="4">
    <location>
        <begin position="255"/>
        <end position="274"/>
    </location>
</feature>
<keyword evidence="2" id="KW-0326">Glycosidase</keyword>
<evidence type="ECO:0000313" key="6">
    <source>
        <dbReference type="EMBL" id="MBF0966928.1"/>
    </source>
</evidence>
<dbReference type="InterPro" id="IPR036116">
    <property type="entry name" value="FN3_sf"/>
</dbReference>
<dbReference type="AlphaFoldDB" id="A0A929WWK9"/>
<dbReference type="InterPro" id="IPR050964">
    <property type="entry name" value="Striated_Muscle_Regulatory"/>
</dbReference>
<dbReference type="SMART" id="SM00060">
    <property type="entry name" value="FN3"/>
    <property type="match status" value="3"/>
</dbReference>
<reference evidence="6" key="1">
    <citation type="submission" date="2020-04" db="EMBL/GenBank/DDBJ databases">
        <title>Deep metagenomics examines the oral microbiome during advanced dental caries in children, revealing novel taxa and co-occurrences with host molecules.</title>
        <authorList>
            <person name="Baker J.L."/>
            <person name="Morton J.T."/>
            <person name="Dinis M."/>
            <person name="Alvarez R."/>
            <person name="Tran N.C."/>
            <person name="Knight R."/>
            <person name="Edlund A."/>
        </authorList>
    </citation>
    <scope>NUCLEOTIDE SEQUENCE</scope>
    <source>
        <strain evidence="6">JCVI_30_bin.13</strain>
    </source>
</reference>